<evidence type="ECO:0000313" key="2">
    <source>
        <dbReference type="Proteomes" id="UP000265520"/>
    </source>
</evidence>
<sequence>SELFVVVVTGLS</sequence>
<evidence type="ECO:0000313" key="1">
    <source>
        <dbReference type="EMBL" id="MCI73658.1"/>
    </source>
</evidence>
<dbReference type="EMBL" id="LXQA010843520">
    <property type="protein sequence ID" value="MCI73658.1"/>
    <property type="molecule type" value="Genomic_DNA"/>
</dbReference>
<dbReference type="Proteomes" id="UP000265520">
    <property type="component" value="Unassembled WGS sequence"/>
</dbReference>
<name>A0A392UL95_9FABA</name>
<feature type="non-terminal residue" evidence="1">
    <location>
        <position position="1"/>
    </location>
</feature>
<accession>A0A392UL95</accession>
<keyword evidence="2" id="KW-1185">Reference proteome</keyword>
<comment type="caution">
    <text evidence="1">The sequence shown here is derived from an EMBL/GenBank/DDBJ whole genome shotgun (WGS) entry which is preliminary data.</text>
</comment>
<proteinExistence type="predicted"/>
<reference evidence="1 2" key="1">
    <citation type="journal article" date="2018" name="Front. Plant Sci.">
        <title>Red Clover (Trifolium pratense) and Zigzag Clover (T. medium) - A Picture of Genomic Similarities and Differences.</title>
        <authorList>
            <person name="Dluhosova J."/>
            <person name="Istvanek J."/>
            <person name="Nedelnik J."/>
            <person name="Repkova J."/>
        </authorList>
    </citation>
    <scope>NUCLEOTIDE SEQUENCE [LARGE SCALE GENOMIC DNA]</scope>
    <source>
        <strain evidence="2">cv. 10/8</strain>
        <tissue evidence="1">Leaf</tissue>
    </source>
</reference>
<organism evidence="1 2">
    <name type="scientific">Trifolium medium</name>
    <dbReference type="NCBI Taxonomy" id="97028"/>
    <lineage>
        <taxon>Eukaryota</taxon>
        <taxon>Viridiplantae</taxon>
        <taxon>Streptophyta</taxon>
        <taxon>Embryophyta</taxon>
        <taxon>Tracheophyta</taxon>
        <taxon>Spermatophyta</taxon>
        <taxon>Magnoliopsida</taxon>
        <taxon>eudicotyledons</taxon>
        <taxon>Gunneridae</taxon>
        <taxon>Pentapetalae</taxon>
        <taxon>rosids</taxon>
        <taxon>fabids</taxon>
        <taxon>Fabales</taxon>
        <taxon>Fabaceae</taxon>
        <taxon>Papilionoideae</taxon>
        <taxon>50 kb inversion clade</taxon>
        <taxon>NPAAA clade</taxon>
        <taxon>Hologalegina</taxon>
        <taxon>IRL clade</taxon>
        <taxon>Trifolieae</taxon>
        <taxon>Trifolium</taxon>
    </lineage>
</organism>
<protein>
    <submittedName>
        <fullName evidence="1">Uncharacterized protein</fullName>
    </submittedName>
</protein>